<keyword evidence="2" id="KW-0408">Iron</keyword>
<keyword evidence="2" id="KW-0503">Monooxygenase</keyword>
<evidence type="ECO:0000256" key="1">
    <source>
        <dbReference type="ARBA" id="ARBA00010617"/>
    </source>
</evidence>
<keyword evidence="2" id="KW-0479">Metal-binding</keyword>
<dbReference type="Gene3D" id="1.10.630.10">
    <property type="entry name" value="Cytochrome P450"/>
    <property type="match status" value="1"/>
</dbReference>
<dbReference type="InterPro" id="IPR001128">
    <property type="entry name" value="Cyt_P450"/>
</dbReference>
<dbReference type="Pfam" id="PF00067">
    <property type="entry name" value="p450"/>
    <property type="match status" value="1"/>
</dbReference>
<keyword evidence="4" id="KW-1185">Reference proteome</keyword>
<evidence type="ECO:0000256" key="2">
    <source>
        <dbReference type="RuleBase" id="RU000461"/>
    </source>
</evidence>
<dbReference type="PANTHER" id="PTHR46696">
    <property type="entry name" value="P450, PUTATIVE (EUROFUNG)-RELATED"/>
    <property type="match status" value="1"/>
</dbReference>
<dbReference type="EMBL" id="JBITYG010000002">
    <property type="protein sequence ID" value="MFI9100395.1"/>
    <property type="molecule type" value="Genomic_DNA"/>
</dbReference>
<dbReference type="SUPFAM" id="SSF48264">
    <property type="entry name" value="Cytochrome P450"/>
    <property type="match status" value="1"/>
</dbReference>
<evidence type="ECO:0000313" key="4">
    <source>
        <dbReference type="Proteomes" id="UP001614394"/>
    </source>
</evidence>
<dbReference type="PANTHER" id="PTHR46696:SF1">
    <property type="entry name" value="CYTOCHROME P450 YJIB-RELATED"/>
    <property type="match status" value="1"/>
</dbReference>
<dbReference type="InterPro" id="IPR036396">
    <property type="entry name" value="Cyt_P450_sf"/>
</dbReference>
<dbReference type="Proteomes" id="UP001614394">
    <property type="component" value="Unassembled WGS sequence"/>
</dbReference>
<dbReference type="PROSITE" id="PS00086">
    <property type="entry name" value="CYTOCHROME_P450"/>
    <property type="match status" value="1"/>
</dbReference>
<proteinExistence type="inferred from homology"/>
<protein>
    <submittedName>
        <fullName evidence="3">Cytochrome P450</fullName>
    </submittedName>
</protein>
<dbReference type="RefSeq" id="WP_399645539.1">
    <property type="nucleotide sequence ID" value="NZ_JBITYG010000002.1"/>
</dbReference>
<dbReference type="PRINTS" id="PR00359">
    <property type="entry name" value="BP450"/>
</dbReference>
<keyword evidence="2" id="KW-0560">Oxidoreductase</keyword>
<keyword evidence="2" id="KW-0349">Heme</keyword>
<dbReference type="PRINTS" id="PR00385">
    <property type="entry name" value="P450"/>
</dbReference>
<reference evidence="3 4" key="1">
    <citation type="submission" date="2024-10" db="EMBL/GenBank/DDBJ databases">
        <title>The Natural Products Discovery Center: Release of the First 8490 Sequenced Strains for Exploring Actinobacteria Biosynthetic Diversity.</title>
        <authorList>
            <person name="Kalkreuter E."/>
            <person name="Kautsar S.A."/>
            <person name="Yang D."/>
            <person name="Bader C.D."/>
            <person name="Teijaro C.N."/>
            <person name="Fluegel L."/>
            <person name="Davis C.M."/>
            <person name="Simpson J.R."/>
            <person name="Lauterbach L."/>
            <person name="Steele A.D."/>
            <person name="Gui C."/>
            <person name="Meng S."/>
            <person name="Li G."/>
            <person name="Viehrig K."/>
            <person name="Ye F."/>
            <person name="Su P."/>
            <person name="Kiefer A.F."/>
            <person name="Nichols A."/>
            <person name="Cepeda A.J."/>
            <person name="Yan W."/>
            <person name="Fan B."/>
            <person name="Jiang Y."/>
            <person name="Adhikari A."/>
            <person name="Zheng C.-J."/>
            <person name="Schuster L."/>
            <person name="Cowan T.M."/>
            <person name="Smanski M.J."/>
            <person name="Chevrette M.G."/>
            <person name="De Carvalho L.P.S."/>
            <person name="Shen B."/>
        </authorList>
    </citation>
    <scope>NUCLEOTIDE SEQUENCE [LARGE SCALE GENOMIC DNA]</scope>
    <source>
        <strain evidence="3 4">NPDC053399</strain>
    </source>
</reference>
<dbReference type="CDD" id="cd11031">
    <property type="entry name" value="Cyp158A-like"/>
    <property type="match status" value="1"/>
</dbReference>
<comment type="caution">
    <text evidence="3">The sequence shown here is derived from an EMBL/GenBank/DDBJ whole genome shotgun (WGS) entry which is preliminary data.</text>
</comment>
<organism evidence="3 4">
    <name type="scientific">Streptomyces fildesensis</name>
    <dbReference type="NCBI Taxonomy" id="375757"/>
    <lineage>
        <taxon>Bacteria</taxon>
        <taxon>Bacillati</taxon>
        <taxon>Actinomycetota</taxon>
        <taxon>Actinomycetes</taxon>
        <taxon>Kitasatosporales</taxon>
        <taxon>Streptomycetaceae</taxon>
        <taxon>Streptomyces</taxon>
    </lineage>
</organism>
<evidence type="ECO:0000313" key="3">
    <source>
        <dbReference type="EMBL" id="MFI9100395.1"/>
    </source>
</evidence>
<name>A0ABW8C4T3_9ACTN</name>
<accession>A0ABW8C4T3</accession>
<comment type="similarity">
    <text evidence="1 2">Belongs to the cytochrome P450 family.</text>
</comment>
<dbReference type="InterPro" id="IPR002397">
    <property type="entry name" value="Cyt_P450_B"/>
</dbReference>
<gene>
    <name evidence="3" type="ORF">ACIGXA_07700</name>
</gene>
<dbReference type="InterPro" id="IPR017972">
    <property type="entry name" value="Cyt_P450_CS"/>
</dbReference>
<sequence>MPTPTEPVAFPFSDPAGLDVEPELGRLRAGSGLCPVQLPYGGPGYLAVRHQDVKTLLSDRRFSRAASVGPDEPRLLPIVQRANLLIASDGPVHDRLRRLLAAAFTVRGVERLRPRAREIISDLLDTVEKQGGPADLMELFALPVPILMICELLGVPEPDRARFRALAESFLAAKLHQLTAEQIGAAGQELRRYLTDLVAGRHDEPSDDLLGSLVAEGDLSDEELVGIAVTILIAGHEVLADQLANFTYFLLTHPGHHRQLLDDPELIPAAVEEMLRYTPLGVSTGSPRRATEDVELGGTLVRSGEYVLPVMTAANRDDTVFAAADVVDFERPHNQHLGFGFGVHRCLGSALARLELQEAMQALLSRFPGLRLAVAPEDITWCTGGLVRGPHTLPVTWDA</sequence>